<dbReference type="AlphaFoldDB" id="A0A916SVK0"/>
<keyword evidence="3" id="KW-1185">Reference proteome</keyword>
<proteinExistence type="predicted"/>
<reference evidence="2" key="1">
    <citation type="journal article" date="2014" name="Int. J. Syst. Evol. Microbiol.">
        <title>Complete genome sequence of Corynebacterium casei LMG S-19264T (=DSM 44701T), isolated from a smear-ripened cheese.</title>
        <authorList>
            <consortium name="US DOE Joint Genome Institute (JGI-PGF)"/>
            <person name="Walter F."/>
            <person name="Albersmeier A."/>
            <person name="Kalinowski J."/>
            <person name="Ruckert C."/>
        </authorList>
    </citation>
    <scope>NUCLEOTIDE SEQUENCE</scope>
    <source>
        <strain evidence="2">CGMCC 1.15085</strain>
    </source>
</reference>
<evidence type="ECO:0000313" key="2">
    <source>
        <dbReference type="EMBL" id="GGB19113.1"/>
    </source>
</evidence>
<sequence length="107" mass="10650">MFLGFGGITKGGVSCGSAFKPDAQAALVADLTNAMDADAAGVSLGYNDLSNASNACTDATSNRKPIAWGLTAPGGVLLALGCIIYLADLQARREGAREAASAADDVA</sequence>
<gene>
    <name evidence="2" type="ORF">GCM10011492_06250</name>
</gene>
<keyword evidence="1" id="KW-0812">Transmembrane</keyword>
<comment type="caution">
    <text evidence="2">The sequence shown here is derived from an EMBL/GenBank/DDBJ whole genome shotgun (WGS) entry which is preliminary data.</text>
</comment>
<evidence type="ECO:0000313" key="3">
    <source>
        <dbReference type="Proteomes" id="UP000636793"/>
    </source>
</evidence>
<keyword evidence="1" id="KW-1133">Transmembrane helix</keyword>
<keyword evidence="1" id="KW-0472">Membrane</keyword>
<accession>A0A916SVK0</accession>
<evidence type="ECO:0000256" key="1">
    <source>
        <dbReference type="SAM" id="Phobius"/>
    </source>
</evidence>
<feature type="transmembrane region" description="Helical" evidence="1">
    <location>
        <begin position="66"/>
        <end position="87"/>
    </location>
</feature>
<name>A0A916SVK0_9MICO</name>
<reference evidence="2" key="2">
    <citation type="submission" date="2020-09" db="EMBL/GenBank/DDBJ databases">
        <authorList>
            <person name="Sun Q."/>
            <person name="Zhou Y."/>
        </authorList>
    </citation>
    <scope>NUCLEOTIDE SEQUENCE</scope>
    <source>
        <strain evidence="2">CGMCC 1.15085</strain>
    </source>
</reference>
<dbReference type="Proteomes" id="UP000636793">
    <property type="component" value="Unassembled WGS sequence"/>
</dbReference>
<dbReference type="EMBL" id="BMHI01000001">
    <property type="protein sequence ID" value="GGB19113.1"/>
    <property type="molecule type" value="Genomic_DNA"/>
</dbReference>
<protein>
    <submittedName>
        <fullName evidence="2">Uncharacterized protein</fullName>
    </submittedName>
</protein>
<organism evidence="2 3">
    <name type="scientific">Flexivirga endophytica</name>
    <dbReference type="NCBI Taxonomy" id="1849103"/>
    <lineage>
        <taxon>Bacteria</taxon>
        <taxon>Bacillati</taxon>
        <taxon>Actinomycetota</taxon>
        <taxon>Actinomycetes</taxon>
        <taxon>Micrococcales</taxon>
        <taxon>Dermacoccaceae</taxon>
        <taxon>Flexivirga</taxon>
    </lineage>
</organism>